<gene>
    <name evidence="1" type="ORF">Q3982_08500</name>
</gene>
<evidence type="ECO:0008006" key="3">
    <source>
        <dbReference type="Google" id="ProtNLM"/>
    </source>
</evidence>
<sequence length="130" mass="14407">AYGKNSGENYVYSELQASYDPLVGKLNFPSGRLTDYIDKSVVIDSRTGDLIIKVVSLLPIETDLNINLEEGTLNGYNTAADFTVMAGDSNPKNERNWKTNETQTITVGNTFNVKLPANSFSIIRIKKNKK</sequence>
<protein>
    <recommendedName>
        <fullName evidence="3">Alpha-L-arabinofuranosidase</fullName>
    </recommendedName>
</protein>
<dbReference type="Gene3D" id="2.60.40.1180">
    <property type="entry name" value="Golgi alpha-mannosidase II"/>
    <property type="match status" value="1"/>
</dbReference>
<feature type="non-terminal residue" evidence="1">
    <location>
        <position position="1"/>
    </location>
</feature>
<proteinExistence type="predicted"/>
<organism evidence="1 2">
    <name type="scientific">Phoenicibacter congonensis</name>
    <dbReference type="NCBI Taxonomy" id="1944646"/>
    <lineage>
        <taxon>Bacteria</taxon>
        <taxon>Bacillati</taxon>
        <taxon>Actinomycetota</taxon>
        <taxon>Coriobacteriia</taxon>
        <taxon>Eggerthellales</taxon>
        <taxon>Eggerthellaceae</taxon>
        <taxon>Phoenicibacter</taxon>
    </lineage>
</organism>
<evidence type="ECO:0000313" key="2">
    <source>
        <dbReference type="Proteomes" id="UP001168575"/>
    </source>
</evidence>
<comment type="caution">
    <text evidence="1">The sequence shown here is derived from an EMBL/GenBank/DDBJ whole genome shotgun (WGS) entry which is preliminary data.</text>
</comment>
<dbReference type="Proteomes" id="UP001168575">
    <property type="component" value="Unassembled WGS sequence"/>
</dbReference>
<dbReference type="EMBL" id="JAUMVS010000269">
    <property type="protein sequence ID" value="MDO4842698.1"/>
    <property type="molecule type" value="Genomic_DNA"/>
</dbReference>
<reference evidence="1" key="1">
    <citation type="submission" date="2023-07" db="EMBL/GenBank/DDBJ databases">
        <title>Between Cages and Wild: Unraveling the Impact of Captivity on Animal Microbiomes and Antimicrobial Resistance.</title>
        <authorList>
            <person name="Schmartz G.P."/>
            <person name="Rehner J."/>
            <person name="Schuff M.J."/>
            <person name="Becker S.L."/>
            <person name="Kravczyk M."/>
            <person name="Gurevich A."/>
            <person name="Francke R."/>
            <person name="Mueller R."/>
            <person name="Keller V."/>
            <person name="Keller A."/>
        </authorList>
    </citation>
    <scope>NUCLEOTIDE SEQUENCE</scope>
    <source>
        <strain evidence="1">S12M_St_49</strain>
    </source>
</reference>
<evidence type="ECO:0000313" key="1">
    <source>
        <dbReference type="EMBL" id="MDO4842698.1"/>
    </source>
</evidence>
<accession>A0AA43U6T4</accession>
<keyword evidence="2" id="KW-1185">Reference proteome</keyword>
<dbReference type="AlphaFoldDB" id="A0AA43U6T4"/>
<name>A0AA43U6T4_9ACTN</name>
<dbReference type="InterPro" id="IPR013780">
    <property type="entry name" value="Glyco_hydro_b"/>
</dbReference>